<dbReference type="AlphaFoldDB" id="S0L385"/>
<dbReference type="EMBL" id="ASWO01000001">
    <property type="protein sequence ID" value="EOT87096.1"/>
    <property type="molecule type" value="Genomic_DNA"/>
</dbReference>
<reference evidence="1 2" key="1">
    <citation type="submission" date="2013-03" db="EMBL/GenBank/DDBJ databases">
        <title>The Genome Sequence of Enterococcus sulfureus ATCC_49903 (PacBio/Illumina hybrid assembly).</title>
        <authorList>
            <consortium name="The Broad Institute Genomics Platform"/>
            <consortium name="The Broad Institute Genome Sequencing Center for Infectious Disease"/>
            <person name="Earl A."/>
            <person name="Russ C."/>
            <person name="Gilmore M."/>
            <person name="Surin D."/>
            <person name="Walker B."/>
            <person name="Young S."/>
            <person name="Zeng Q."/>
            <person name="Gargeya S."/>
            <person name="Fitzgerald M."/>
            <person name="Haas B."/>
            <person name="Abouelleil A."/>
            <person name="Allen A.W."/>
            <person name="Alvarado L."/>
            <person name="Arachchi H.M."/>
            <person name="Berlin A.M."/>
            <person name="Chapman S.B."/>
            <person name="Gainer-Dewar J."/>
            <person name="Goldberg J."/>
            <person name="Griggs A."/>
            <person name="Gujja S."/>
            <person name="Hansen M."/>
            <person name="Howarth C."/>
            <person name="Imamovic A."/>
            <person name="Ireland A."/>
            <person name="Larimer J."/>
            <person name="McCowan C."/>
            <person name="Murphy C."/>
            <person name="Pearson M."/>
            <person name="Poon T.W."/>
            <person name="Priest M."/>
            <person name="Roberts A."/>
            <person name="Saif S."/>
            <person name="Shea T."/>
            <person name="Sisk P."/>
            <person name="Sykes S."/>
            <person name="Wortman J."/>
            <person name="Nusbaum C."/>
            <person name="Birren B."/>
        </authorList>
    </citation>
    <scope>NUCLEOTIDE SEQUENCE [LARGE SCALE GENOMIC DNA]</scope>
    <source>
        <strain evidence="1 2">ATCC 49903</strain>
    </source>
</reference>
<keyword evidence="2" id="KW-1185">Reference proteome</keyword>
<dbReference type="PATRIC" id="fig|1140003.3.peg.150"/>
<dbReference type="PANTHER" id="PTHR11669:SF8">
    <property type="entry name" value="DNA POLYMERASE III SUBUNIT DELTA"/>
    <property type="match status" value="1"/>
</dbReference>
<dbReference type="RefSeq" id="WP_016184644.1">
    <property type="nucleotide sequence ID" value="NZ_ASWO01000001.1"/>
</dbReference>
<accession>S0L385</accession>
<sequence length="304" mass="35008">MEETEFLREYQPRLLEQMKKMMEHEHLAHAYLFEGDEGTGKHELSIWLAKRMFCEQVVQGNPCNVCLQCVRIDQREHPNVQIIEPDGQTIKVDQIRQLQAEFSKTGFETRDQCFIIRQSDTMSVSAANSLLKFLEEPPGKFVAILETASLGKMLPTIQSRCQVIHFAPLSKAHLMTRLTEKGISKSTARLLVQLTNSFSKAVEISEDEWFNESKEIAKKWFDLLITNTTDAFLFVQKQIVPLAKDKQQQVLLLKIVQGYYEEAFQTGKVSYREMELLLQAQRKIQANVSFQNSIEQFALRAVSS</sequence>
<proteinExistence type="predicted"/>
<dbReference type="Proteomes" id="UP000015961">
    <property type="component" value="Unassembled WGS sequence"/>
</dbReference>
<evidence type="ECO:0000313" key="1">
    <source>
        <dbReference type="EMBL" id="EOT87096.1"/>
    </source>
</evidence>
<organism evidence="1 2">
    <name type="scientific">Enterococcus sulfureus ATCC 49903</name>
    <dbReference type="NCBI Taxonomy" id="1140003"/>
    <lineage>
        <taxon>Bacteria</taxon>
        <taxon>Bacillati</taxon>
        <taxon>Bacillota</taxon>
        <taxon>Bacilli</taxon>
        <taxon>Lactobacillales</taxon>
        <taxon>Enterococcaceae</taxon>
        <taxon>Enterococcus</taxon>
    </lineage>
</organism>
<dbReference type="FunFam" id="3.40.50.300:FF:001255">
    <property type="entry name" value="DNA polymerase III subunit delta"/>
    <property type="match status" value="1"/>
</dbReference>
<comment type="caution">
    <text evidence="1">The sequence shown here is derived from an EMBL/GenBank/DDBJ whole genome shotgun (WGS) entry which is preliminary data.</text>
</comment>
<dbReference type="PANTHER" id="PTHR11669">
    <property type="entry name" value="REPLICATION FACTOR C / DNA POLYMERASE III GAMMA-TAU SUBUNIT"/>
    <property type="match status" value="1"/>
</dbReference>
<dbReference type="STRING" id="1140003.OMY_00153"/>
<gene>
    <name evidence="1" type="ORF">I573_00152</name>
</gene>
<dbReference type="OrthoDB" id="9810148at2"/>
<protein>
    <submittedName>
        <fullName evidence="1">DNA polymerase III, delta' subunit</fullName>
    </submittedName>
</protein>
<evidence type="ECO:0000313" key="2">
    <source>
        <dbReference type="Proteomes" id="UP000015961"/>
    </source>
</evidence>
<name>S0L385_9ENTE</name>
<dbReference type="Gene3D" id="3.40.50.300">
    <property type="entry name" value="P-loop containing nucleotide triphosphate hydrolases"/>
    <property type="match status" value="1"/>
</dbReference>
<dbReference type="SUPFAM" id="SSF52540">
    <property type="entry name" value="P-loop containing nucleoside triphosphate hydrolases"/>
    <property type="match status" value="1"/>
</dbReference>
<dbReference type="GO" id="GO:0006261">
    <property type="term" value="P:DNA-templated DNA replication"/>
    <property type="evidence" value="ECO:0007669"/>
    <property type="project" value="TreeGrafter"/>
</dbReference>
<dbReference type="NCBIfam" id="TIGR00678">
    <property type="entry name" value="holB"/>
    <property type="match status" value="1"/>
</dbReference>
<dbReference type="eggNOG" id="COG0470">
    <property type="taxonomic scope" value="Bacteria"/>
</dbReference>
<dbReference type="InterPro" id="IPR004622">
    <property type="entry name" value="DNA_pol_HolB"/>
</dbReference>
<dbReference type="GO" id="GO:0003887">
    <property type="term" value="F:DNA-directed DNA polymerase activity"/>
    <property type="evidence" value="ECO:0007669"/>
    <property type="project" value="InterPro"/>
</dbReference>
<dbReference type="InterPro" id="IPR050238">
    <property type="entry name" value="DNA_Rep/Repair_Clamp_Loader"/>
</dbReference>
<dbReference type="Pfam" id="PF13177">
    <property type="entry name" value="DNA_pol3_delta2"/>
    <property type="match status" value="1"/>
</dbReference>
<dbReference type="GO" id="GO:0008408">
    <property type="term" value="F:3'-5' exonuclease activity"/>
    <property type="evidence" value="ECO:0007669"/>
    <property type="project" value="InterPro"/>
</dbReference>
<dbReference type="InterPro" id="IPR027417">
    <property type="entry name" value="P-loop_NTPase"/>
</dbReference>